<feature type="repeat" description="PPR" evidence="2">
    <location>
        <begin position="1"/>
        <end position="33"/>
    </location>
</feature>
<evidence type="ECO:0000313" key="3">
    <source>
        <dbReference type="EMBL" id="KAK4788428.1"/>
    </source>
</evidence>
<dbReference type="InterPro" id="IPR046848">
    <property type="entry name" value="E_motif"/>
</dbReference>
<dbReference type="PANTHER" id="PTHR47926">
    <property type="entry name" value="PENTATRICOPEPTIDE REPEAT-CONTAINING PROTEIN"/>
    <property type="match status" value="1"/>
</dbReference>
<dbReference type="Pfam" id="PF20431">
    <property type="entry name" value="E_motif"/>
    <property type="match status" value="1"/>
</dbReference>
<dbReference type="Gene3D" id="1.25.40.10">
    <property type="entry name" value="Tetratricopeptide repeat domain"/>
    <property type="match status" value="1"/>
</dbReference>
<evidence type="ECO:0000256" key="2">
    <source>
        <dbReference type="PROSITE-ProRule" id="PRU00708"/>
    </source>
</evidence>
<dbReference type="PANTHER" id="PTHR47926:SF507">
    <property type="entry name" value="DYW DOMAIN-CONTAINING PROTEIN"/>
    <property type="match status" value="1"/>
</dbReference>
<evidence type="ECO:0000256" key="1">
    <source>
        <dbReference type="ARBA" id="ARBA00022737"/>
    </source>
</evidence>
<accession>A0AAN7LHV2</accession>
<keyword evidence="1" id="KW-0677">Repeat</keyword>
<keyword evidence="4" id="KW-1185">Reference proteome</keyword>
<dbReference type="AlphaFoldDB" id="A0AAN7LHV2"/>
<dbReference type="GO" id="GO:0003723">
    <property type="term" value="F:RNA binding"/>
    <property type="evidence" value="ECO:0007669"/>
    <property type="project" value="InterPro"/>
</dbReference>
<dbReference type="InterPro" id="IPR046960">
    <property type="entry name" value="PPR_At4g14850-like_plant"/>
</dbReference>
<comment type="caution">
    <text evidence="3">The sequence shown here is derived from an EMBL/GenBank/DDBJ whole genome shotgun (WGS) entry which is preliminary data.</text>
</comment>
<dbReference type="EMBL" id="JAXQNO010000011">
    <property type="protein sequence ID" value="KAK4788428.1"/>
    <property type="molecule type" value="Genomic_DNA"/>
</dbReference>
<evidence type="ECO:0000313" key="4">
    <source>
        <dbReference type="Proteomes" id="UP001346149"/>
    </source>
</evidence>
<evidence type="ECO:0008006" key="5">
    <source>
        <dbReference type="Google" id="ProtNLM"/>
    </source>
</evidence>
<sequence>MTWTALINGLAVHGLGEEAIRAFDEMRSSGFSPDSVTLKAVLVACSHSGLVEEGWRIFKSIEEYGMEPTIEHYGCLVDMMGRAGMIQQAFDFVENIPVRPNSVIWRTLLGACVSHNNLKLAEKVRERIREIDPNHDGDYVLLSNVYGGLSRWTEKAKVRSSMQKQRIDHPGHVELGDGETESWRILASHNGCTA</sequence>
<proteinExistence type="predicted"/>
<dbReference type="Proteomes" id="UP001346149">
    <property type="component" value="Unassembled WGS sequence"/>
</dbReference>
<organism evidence="3 4">
    <name type="scientific">Trapa natans</name>
    <name type="common">Water chestnut</name>
    <dbReference type="NCBI Taxonomy" id="22666"/>
    <lineage>
        <taxon>Eukaryota</taxon>
        <taxon>Viridiplantae</taxon>
        <taxon>Streptophyta</taxon>
        <taxon>Embryophyta</taxon>
        <taxon>Tracheophyta</taxon>
        <taxon>Spermatophyta</taxon>
        <taxon>Magnoliopsida</taxon>
        <taxon>eudicotyledons</taxon>
        <taxon>Gunneridae</taxon>
        <taxon>Pentapetalae</taxon>
        <taxon>rosids</taxon>
        <taxon>malvids</taxon>
        <taxon>Myrtales</taxon>
        <taxon>Lythraceae</taxon>
        <taxon>Trapa</taxon>
    </lineage>
</organism>
<name>A0AAN7LHV2_TRANT</name>
<dbReference type="FunFam" id="1.25.40.10:FF:000242">
    <property type="entry name" value="Pentatricopeptide repeat-containing protein"/>
    <property type="match status" value="1"/>
</dbReference>
<feature type="repeat" description="PPR" evidence="2">
    <location>
        <begin position="34"/>
        <end position="68"/>
    </location>
</feature>
<gene>
    <name evidence="3" type="ORF">SAY86_019747</name>
</gene>
<dbReference type="PROSITE" id="PS51375">
    <property type="entry name" value="PPR"/>
    <property type="match status" value="2"/>
</dbReference>
<protein>
    <recommendedName>
        <fullName evidence="5">Pentatricopeptide repeat-containing protein</fullName>
    </recommendedName>
</protein>
<reference evidence="3 4" key="1">
    <citation type="journal article" date="2023" name="Hortic Res">
        <title>Pangenome of water caltrop reveals structural variations and asymmetric subgenome divergence after allopolyploidization.</title>
        <authorList>
            <person name="Zhang X."/>
            <person name="Chen Y."/>
            <person name="Wang L."/>
            <person name="Yuan Y."/>
            <person name="Fang M."/>
            <person name="Shi L."/>
            <person name="Lu R."/>
            <person name="Comes H.P."/>
            <person name="Ma Y."/>
            <person name="Chen Y."/>
            <person name="Huang G."/>
            <person name="Zhou Y."/>
            <person name="Zheng Z."/>
            <person name="Qiu Y."/>
        </authorList>
    </citation>
    <scope>NUCLEOTIDE SEQUENCE [LARGE SCALE GENOMIC DNA]</scope>
    <source>
        <strain evidence="3">F231</strain>
    </source>
</reference>
<dbReference type="Pfam" id="PF13041">
    <property type="entry name" value="PPR_2"/>
    <property type="match status" value="1"/>
</dbReference>
<dbReference type="NCBIfam" id="TIGR00756">
    <property type="entry name" value="PPR"/>
    <property type="match status" value="2"/>
</dbReference>
<dbReference type="InterPro" id="IPR002885">
    <property type="entry name" value="PPR_rpt"/>
</dbReference>
<dbReference type="GO" id="GO:0009451">
    <property type="term" value="P:RNA modification"/>
    <property type="evidence" value="ECO:0007669"/>
    <property type="project" value="InterPro"/>
</dbReference>
<dbReference type="InterPro" id="IPR011990">
    <property type="entry name" value="TPR-like_helical_dom_sf"/>
</dbReference>